<evidence type="ECO:0000313" key="2">
    <source>
        <dbReference type="EMBL" id="KAK0715411.1"/>
    </source>
</evidence>
<gene>
    <name evidence="2" type="ORF">B0H67DRAFT_488077</name>
</gene>
<evidence type="ECO:0000313" key="3">
    <source>
        <dbReference type="Proteomes" id="UP001172102"/>
    </source>
</evidence>
<dbReference type="PANTHER" id="PTHR35043">
    <property type="entry name" value="TRANSCRIPTION FACTOR DOMAIN-CONTAINING PROTEIN"/>
    <property type="match status" value="1"/>
</dbReference>
<accession>A0AA40AGH6</accession>
<dbReference type="EMBL" id="JAUKUA010000004">
    <property type="protein sequence ID" value="KAK0715411.1"/>
    <property type="molecule type" value="Genomic_DNA"/>
</dbReference>
<dbReference type="AlphaFoldDB" id="A0AA40AGH6"/>
<reference evidence="2" key="1">
    <citation type="submission" date="2023-06" db="EMBL/GenBank/DDBJ databases">
        <title>Genome-scale phylogeny and comparative genomics of the fungal order Sordariales.</title>
        <authorList>
            <consortium name="Lawrence Berkeley National Laboratory"/>
            <person name="Hensen N."/>
            <person name="Bonometti L."/>
            <person name="Westerberg I."/>
            <person name="Brannstrom I.O."/>
            <person name="Guillou S."/>
            <person name="Cros-Aarteil S."/>
            <person name="Calhoun S."/>
            <person name="Haridas S."/>
            <person name="Kuo A."/>
            <person name="Mondo S."/>
            <person name="Pangilinan J."/>
            <person name="Riley R."/>
            <person name="Labutti K."/>
            <person name="Andreopoulos B."/>
            <person name="Lipzen A."/>
            <person name="Chen C."/>
            <person name="Yanf M."/>
            <person name="Daum C."/>
            <person name="Ng V."/>
            <person name="Clum A."/>
            <person name="Steindorff A."/>
            <person name="Ohm R."/>
            <person name="Martin F."/>
            <person name="Silar P."/>
            <person name="Natvig D."/>
            <person name="Lalanne C."/>
            <person name="Gautier V."/>
            <person name="Ament-Velasquez S.L."/>
            <person name="Kruys A."/>
            <person name="Hutchinson M.I."/>
            <person name="Powell A.J."/>
            <person name="Barry K."/>
            <person name="Miller A.N."/>
            <person name="Grigoriev I.V."/>
            <person name="Debuchy R."/>
            <person name="Gladieux P."/>
            <person name="Thoren M.H."/>
            <person name="Johannesson H."/>
        </authorList>
    </citation>
    <scope>NUCLEOTIDE SEQUENCE</scope>
    <source>
        <strain evidence="2">SMH4607-1</strain>
    </source>
</reference>
<keyword evidence="3" id="KW-1185">Reference proteome</keyword>
<dbReference type="PANTHER" id="PTHR35043:SF7">
    <property type="entry name" value="TRANSCRIPTION FACTOR DOMAIN-CONTAINING PROTEIN"/>
    <property type="match status" value="1"/>
</dbReference>
<feature type="transmembrane region" description="Helical" evidence="1">
    <location>
        <begin position="20"/>
        <end position="38"/>
    </location>
</feature>
<proteinExistence type="predicted"/>
<feature type="transmembrane region" description="Helical" evidence="1">
    <location>
        <begin position="101"/>
        <end position="121"/>
    </location>
</feature>
<comment type="caution">
    <text evidence="2">The sequence shown here is derived from an EMBL/GenBank/DDBJ whole genome shotgun (WGS) entry which is preliminary data.</text>
</comment>
<organism evidence="2 3">
    <name type="scientific">Lasiosphaeris hirsuta</name>
    <dbReference type="NCBI Taxonomy" id="260670"/>
    <lineage>
        <taxon>Eukaryota</taxon>
        <taxon>Fungi</taxon>
        <taxon>Dikarya</taxon>
        <taxon>Ascomycota</taxon>
        <taxon>Pezizomycotina</taxon>
        <taxon>Sordariomycetes</taxon>
        <taxon>Sordariomycetidae</taxon>
        <taxon>Sordariales</taxon>
        <taxon>Lasiosphaeriaceae</taxon>
        <taxon>Lasiosphaeris</taxon>
    </lineage>
</organism>
<name>A0AA40AGH6_9PEZI</name>
<keyword evidence="1" id="KW-0472">Membrane</keyword>
<protein>
    <submittedName>
        <fullName evidence="2">Uncharacterized protein</fullName>
    </submittedName>
</protein>
<evidence type="ECO:0000256" key="1">
    <source>
        <dbReference type="SAM" id="Phobius"/>
    </source>
</evidence>
<feature type="non-terminal residue" evidence="2">
    <location>
        <position position="1"/>
    </location>
</feature>
<sequence length="240" mass="27357">SWLVINSFTRAARGLSISQLELATMAFIICALVMYGFWWNKPFNVERRHTLVQRGQGDSPVPICNLEDRIADLETQDAYNMFAPKGARGEADNSKDYLGDLISAATYTTGLLFSAVHLAAWNWQFPSPLIRTLWRWFATAALVTSVGPLWVIPLLYASKTWVSLVKFWGFYEAWSASGRVEIFFAKCLHLLVRCVFALVFIIYIVSRLVLLTLIFYCFISTPVSTYDRVEWAEFIPHFGS</sequence>
<keyword evidence="1" id="KW-1133">Transmembrane helix</keyword>
<keyword evidence="1" id="KW-0812">Transmembrane</keyword>
<dbReference type="Proteomes" id="UP001172102">
    <property type="component" value="Unassembled WGS sequence"/>
</dbReference>
<feature type="transmembrane region" description="Helical" evidence="1">
    <location>
        <begin position="190"/>
        <end position="219"/>
    </location>
</feature>
<feature type="transmembrane region" description="Helical" evidence="1">
    <location>
        <begin position="133"/>
        <end position="156"/>
    </location>
</feature>